<dbReference type="InterPro" id="IPR004873">
    <property type="entry name" value="BURP_dom"/>
</dbReference>
<dbReference type="InterPro" id="IPR044816">
    <property type="entry name" value="BURP"/>
</dbReference>
<accession>A0AAN9QM91</accession>
<dbReference type="SMART" id="SM01045">
    <property type="entry name" value="BURP"/>
    <property type="match status" value="1"/>
</dbReference>
<gene>
    <name evidence="4" type="ORF">VNO80_25893</name>
</gene>
<dbReference type="PROSITE" id="PS51277">
    <property type="entry name" value="BURP"/>
    <property type="match status" value="1"/>
</dbReference>
<dbReference type="Pfam" id="PF03181">
    <property type="entry name" value="BURP"/>
    <property type="match status" value="1"/>
</dbReference>
<dbReference type="Proteomes" id="UP001374584">
    <property type="component" value="Unassembled WGS sequence"/>
</dbReference>
<feature type="chain" id="PRO_5042916912" description="BURP domain-containing protein" evidence="2">
    <location>
        <begin position="22"/>
        <end position="359"/>
    </location>
</feature>
<evidence type="ECO:0000256" key="1">
    <source>
        <dbReference type="ARBA" id="ARBA00022729"/>
    </source>
</evidence>
<proteinExistence type="predicted"/>
<keyword evidence="1 2" id="KW-0732">Signal</keyword>
<keyword evidence="5" id="KW-1185">Reference proteome</keyword>
<dbReference type="PANTHER" id="PTHR31236:SF35">
    <property type="entry name" value="ABUNDANT PROTEIN, PUTATIVE-RELATED"/>
    <property type="match status" value="1"/>
</dbReference>
<evidence type="ECO:0000259" key="3">
    <source>
        <dbReference type="PROSITE" id="PS51277"/>
    </source>
</evidence>
<feature type="signal peptide" evidence="2">
    <location>
        <begin position="1"/>
        <end position="21"/>
    </location>
</feature>
<feature type="domain" description="BURP" evidence="3">
    <location>
        <begin position="67"/>
        <end position="256"/>
    </location>
</feature>
<evidence type="ECO:0000313" key="5">
    <source>
        <dbReference type="Proteomes" id="UP001374584"/>
    </source>
</evidence>
<protein>
    <recommendedName>
        <fullName evidence="3">BURP domain-containing protein</fullName>
    </recommendedName>
</protein>
<reference evidence="4 5" key="1">
    <citation type="submission" date="2024-01" db="EMBL/GenBank/DDBJ databases">
        <title>The genomes of 5 underutilized Papilionoideae crops provide insights into root nodulation and disease resistanc.</title>
        <authorList>
            <person name="Jiang F."/>
        </authorList>
    </citation>
    <scope>NUCLEOTIDE SEQUENCE [LARGE SCALE GENOMIC DNA]</scope>
    <source>
        <strain evidence="4">JINMINGXINNONG_FW02</strain>
        <tissue evidence="4">Leaves</tissue>
    </source>
</reference>
<sequence>MEFGHLIFLAFLCLTLGKIDASQSAKDDWFSVFPNTTVPKPLRDLVLTPSKTSLPIQVEEEKQYWTLFFEHELHPRKMMHLGIHNNSNTKPSSRTTSQPFGAWLHGQVSEKYNLDEVCGKPAGKGEDKFCAASLESMMGFATSKLGKNIKVISSSFDQNHDEYSVEEVKRVGEKAVMCHRLNFEKVVFYCHQINATTTYMVPLVASDGTKAEALTICHHDTRGMDPIVLYQVLKVKPGTVPVCHFVGNKALAWVPNLGTKESSYGVLALAVAGARSGSRSRWLALAVAGARSGSRSRWLALAVAGARGGSRSRWLALAVASVALVLCSRWFAVVRGRALLAVEDACVVVVAVVVRGGGE</sequence>
<organism evidence="4 5">
    <name type="scientific">Phaseolus coccineus</name>
    <name type="common">Scarlet runner bean</name>
    <name type="synonym">Phaseolus multiflorus</name>
    <dbReference type="NCBI Taxonomy" id="3886"/>
    <lineage>
        <taxon>Eukaryota</taxon>
        <taxon>Viridiplantae</taxon>
        <taxon>Streptophyta</taxon>
        <taxon>Embryophyta</taxon>
        <taxon>Tracheophyta</taxon>
        <taxon>Spermatophyta</taxon>
        <taxon>Magnoliopsida</taxon>
        <taxon>eudicotyledons</taxon>
        <taxon>Gunneridae</taxon>
        <taxon>Pentapetalae</taxon>
        <taxon>rosids</taxon>
        <taxon>fabids</taxon>
        <taxon>Fabales</taxon>
        <taxon>Fabaceae</taxon>
        <taxon>Papilionoideae</taxon>
        <taxon>50 kb inversion clade</taxon>
        <taxon>NPAAA clade</taxon>
        <taxon>indigoferoid/millettioid clade</taxon>
        <taxon>Phaseoleae</taxon>
        <taxon>Phaseolus</taxon>
    </lineage>
</organism>
<dbReference type="PANTHER" id="PTHR31236">
    <property type="entry name" value="BURP DOMAIN PROTEIN USPL1-LIKE"/>
    <property type="match status" value="1"/>
</dbReference>
<comment type="caution">
    <text evidence="4">The sequence shown here is derived from an EMBL/GenBank/DDBJ whole genome shotgun (WGS) entry which is preliminary data.</text>
</comment>
<dbReference type="AlphaFoldDB" id="A0AAN9QM91"/>
<evidence type="ECO:0000313" key="4">
    <source>
        <dbReference type="EMBL" id="KAK7342935.1"/>
    </source>
</evidence>
<name>A0AAN9QM91_PHACN</name>
<dbReference type="EMBL" id="JAYMYR010000009">
    <property type="protein sequence ID" value="KAK7342935.1"/>
    <property type="molecule type" value="Genomic_DNA"/>
</dbReference>
<evidence type="ECO:0000256" key="2">
    <source>
        <dbReference type="SAM" id="SignalP"/>
    </source>
</evidence>